<feature type="transmembrane region" description="Helical" evidence="1">
    <location>
        <begin position="12"/>
        <end position="35"/>
    </location>
</feature>
<gene>
    <name evidence="2" type="ORF">GRI97_03840</name>
</gene>
<keyword evidence="3" id="KW-1185">Reference proteome</keyword>
<evidence type="ECO:0000313" key="3">
    <source>
        <dbReference type="Proteomes" id="UP000469430"/>
    </source>
</evidence>
<keyword evidence="1" id="KW-0472">Membrane</keyword>
<organism evidence="2 3">
    <name type="scientific">Croceibacterium xixiisoli</name>
    <dbReference type="NCBI Taxonomy" id="1476466"/>
    <lineage>
        <taxon>Bacteria</taxon>
        <taxon>Pseudomonadati</taxon>
        <taxon>Pseudomonadota</taxon>
        <taxon>Alphaproteobacteria</taxon>
        <taxon>Sphingomonadales</taxon>
        <taxon>Erythrobacteraceae</taxon>
        <taxon>Croceibacterium</taxon>
    </lineage>
</organism>
<evidence type="ECO:0000256" key="1">
    <source>
        <dbReference type="SAM" id="Phobius"/>
    </source>
</evidence>
<dbReference type="Proteomes" id="UP000469430">
    <property type="component" value="Unassembled WGS sequence"/>
</dbReference>
<keyword evidence="1" id="KW-1133">Transmembrane helix</keyword>
<keyword evidence="1" id="KW-0812">Transmembrane</keyword>
<feature type="transmembrane region" description="Helical" evidence="1">
    <location>
        <begin position="47"/>
        <end position="65"/>
    </location>
</feature>
<comment type="caution">
    <text evidence="2">The sequence shown here is derived from an EMBL/GenBank/DDBJ whole genome shotgun (WGS) entry which is preliminary data.</text>
</comment>
<dbReference type="RefSeq" id="WP_161389784.1">
    <property type="nucleotide sequence ID" value="NZ_JBHSCP010000001.1"/>
</dbReference>
<proteinExistence type="predicted"/>
<evidence type="ECO:0000313" key="2">
    <source>
        <dbReference type="EMBL" id="MXO98117.1"/>
    </source>
</evidence>
<accession>A0A6I4TTB3</accession>
<reference evidence="2 3" key="1">
    <citation type="submission" date="2019-12" db="EMBL/GenBank/DDBJ databases">
        <title>Genomic-based taxomic classification of the family Erythrobacteraceae.</title>
        <authorList>
            <person name="Xu L."/>
        </authorList>
    </citation>
    <scope>NUCLEOTIDE SEQUENCE [LARGE SCALE GENOMIC DNA]</scope>
    <source>
        <strain evidence="2 3">S36</strain>
    </source>
</reference>
<dbReference type="AlphaFoldDB" id="A0A6I4TTB3"/>
<dbReference type="OrthoDB" id="7410112at2"/>
<name>A0A6I4TTB3_9SPHN</name>
<sequence length="72" mass="8029">MADPASDQTARARWLALNLMRLGGLAIVLVALMIITERLPVPPIAGYLLFLLGMVEMFVVPQVLARRWRSPK</sequence>
<dbReference type="EMBL" id="WTYJ01000001">
    <property type="protein sequence ID" value="MXO98117.1"/>
    <property type="molecule type" value="Genomic_DNA"/>
</dbReference>
<protein>
    <submittedName>
        <fullName evidence="2">Uncharacterized protein</fullName>
    </submittedName>
</protein>